<gene>
    <name evidence="6" type="primary">bacD</name>
    <name evidence="6" type="ORF">NCTC12872_01120</name>
</gene>
<dbReference type="InterPro" id="IPR013815">
    <property type="entry name" value="ATP_grasp_subdomain_1"/>
</dbReference>
<evidence type="ECO:0000259" key="5">
    <source>
        <dbReference type="PROSITE" id="PS50975"/>
    </source>
</evidence>
<feature type="domain" description="ATP-grasp" evidence="5">
    <location>
        <begin position="80"/>
        <end position="292"/>
    </location>
</feature>
<evidence type="ECO:0000256" key="1">
    <source>
        <dbReference type="ARBA" id="ARBA00022598"/>
    </source>
</evidence>
<dbReference type="Pfam" id="PF13535">
    <property type="entry name" value="ATP-grasp_4"/>
    <property type="match status" value="1"/>
</dbReference>
<keyword evidence="7" id="KW-1185">Reference proteome</keyword>
<keyword evidence="1 6" id="KW-0436">Ligase</keyword>
<dbReference type="SUPFAM" id="SSF56059">
    <property type="entry name" value="Glutathione synthetase ATP-binding domain-like"/>
    <property type="match status" value="1"/>
</dbReference>
<dbReference type="GO" id="GO:0034026">
    <property type="term" value="F:L-amino-acid alpha-ligase activity"/>
    <property type="evidence" value="ECO:0007669"/>
    <property type="project" value="UniProtKB-EC"/>
</dbReference>
<dbReference type="PANTHER" id="PTHR43585">
    <property type="entry name" value="FUMIPYRROLE BIOSYNTHESIS PROTEIN C"/>
    <property type="match status" value="1"/>
</dbReference>
<evidence type="ECO:0000256" key="2">
    <source>
        <dbReference type="ARBA" id="ARBA00022741"/>
    </source>
</evidence>
<name>A0A379CBN9_9PAST</name>
<dbReference type="InterPro" id="IPR011761">
    <property type="entry name" value="ATP-grasp"/>
</dbReference>
<dbReference type="GO" id="GO:0046872">
    <property type="term" value="F:metal ion binding"/>
    <property type="evidence" value="ECO:0007669"/>
    <property type="project" value="InterPro"/>
</dbReference>
<dbReference type="PROSITE" id="PS50975">
    <property type="entry name" value="ATP_GRASP"/>
    <property type="match status" value="1"/>
</dbReference>
<evidence type="ECO:0000313" key="6">
    <source>
        <dbReference type="EMBL" id="SUB59145.1"/>
    </source>
</evidence>
<reference evidence="6 7" key="1">
    <citation type="submission" date="2018-06" db="EMBL/GenBank/DDBJ databases">
        <authorList>
            <consortium name="Pathogen Informatics"/>
            <person name="Doyle S."/>
        </authorList>
    </citation>
    <scope>NUCLEOTIDE SEQUENCE [LARGE SCALE GENOMIC DNA]</scope>
    <source>
        <strain evidence="6 7">NCTC12872</strain>
    </source>
</reference>
<dbReference type="InterPro" id="IPR052032">
    <property type="entry name" value="ATP-dep_AA_Ligase"/>
</dbReference>
<dbReference type="Proteomes" id="UP000255417">
    <property type="component" value="Unassembled WGS sequence"/>
</dbReference>
<dbReference type="AlphaFoldDB" id="A0A379CBN9"/>
<dbReference type="EC" id="6.3.2.49" evidence="6"/>
<dbReference type="Gene3D" id="3.40.50.20">
    <property type="match status" value="1"/>
</dbReference>
<dbReference type="OrthoDB" id="9804625at2"/>
<dbReference type="Gene3D" id="3.30.470.20">
    <property type="entry name" value="ATP-grasp fold, B domain"/>
    <property type="match status" value="1"/>
</dbReference>
<evidence type="ECO:0000256" key="4">
    <source>
        <dbReference type="PROSITE-ProRule" id="PRU00409"/>
    </source>
</evidence>
<evidence type="ECO:0000313" key="7">
    <source>
        <dbReference type="Proteomes" id="UP000255417"/>
    </source>
</evidence>
<protein>
    <submittedName>
        <fullName evidence="6">Alanine-anticapsin ligase BacD</fullName>
        <ecNumber evidence="6">6.3.2.49</ecNumber>
    </submittedName>
</protein>
<dbReference type="RefSeq" id="WP_115315636.1">
    <property type="nucleotide sequence ID" value="NZ_LWIF01000001.1"/>
</dbReference>
<sequence>MKLAIIGASIGQLSLCLKAKEKGIYTICFAWEEGAVCKEYVDKFYPISVTDKEKIVAICREEKIDGIITNASEFLVDIVSDLSEQLGLIGNPLNVIKDIKNKYKMRNVSNYIDGLKRIKYTYYNGKKIDFYPCVVKPVTSSAKKGVYFVNTPDDVKTAIDYAKSISDDILIEEYIEGAEVSVESISYKGQHYVLQITDKVNSGYPNFVELAHHQPSSLNEDLKYKIKQVIPLLLDKVGFENGATHTEIKIDSKGNLYLIELNPRGGGDEISSQLVYLSTGYDYIWGMICVALNIFEKPIMKERSYSGIYFLCKQSEQYLPLFKATEYEYSWLVERNVKSYELIDSKGNHSRNGYIIYKSDRRIDENDL</sequence>
<dbReference type="Gene3D" id="3.30.1490.20">
    <property type="entry name" value="ATP-grasp fold, A domain"/>
    <property type="match status" value="1"/>
</dbReference>
<dbReference type="GO" id="GO:0005524">
    <property type="term" value="F:ATP binding"/>
    <property type="evidence" value="ECO:0007669"/>
    <property type="project" value="UniProtKB-UniRule"/>
</dbReference>
<dbReference type="PANTHER" id="PTHR43585:SF2">
    <property type="entry name" value="ATP-GRASP ENZYME FSQD"/>
    <property type="match status" value="1"/>
</dbReference>
<keyword evidence="3 4" id="KW-0067">ATP-binding</keyword>
<organism evidence="6 7">
    <name type="scientific">Phocoenobacter uteri</name>
    <dbReference type="NCBI Taxonomy" id="146806"/>
    <lineage>
        <taxon>Bacteria</taxon>
        <taxon>Pseudomonadati</taxon>
        <taxon>Pseudomonadota</taxon>
        <taxon>Gammaproteobacteria</taxon>
        <taxon>Pasteurellales</taxon>
        <taxon>Pasteurellaceae</taxon>
        <taxon>Phocoenobacter</taxon>
    </lineage>
</organism>
<proteinExistence type="predicted"/>
<accession>A0A379CBN9</accession>
<dbReference type="EMBL" id="UGTA01000001">
    <property type="protein sequence ID" value="SUB59145.1"/>
    <property type="molecule type" value="Genomic_DNA"/>
</dbReference>
<evidence type="ECO:0000256" key="3">
    <source>
        <dbReference type="ARBA" id="ARBA00022840"/>
    </source>
</evidence>
<keyword evidence="2 4" id="KW-0547">Nucleotide-binding</keyword>